<comment type="caution">
    <text evidence="1">The sequence shown here is derived from an EMBL/GenBank/DDBJ whole genome shotgun (WGS) entry which is preliminary data.</text>
</comment>
<name>A0AAV3Q9G7_LITER</name>
<organism evidence="1 2">
    <name type="scientific">Lithospermum erythrorhizon</name>
    <name type="common">Purple gromwell</name>
    <name type="synonym">Lithospermum officinale var. erythrorhizon</name>
    <dbReference type="NCBI Taxonomy" id="34254"/>
    <lineage>
        <taxon>Eukaryota</taxon>
        <taxon>Viridiplantae</taxon>
        <taxon>Streptophyta</taxon>
        <taxon>Embryophyta</taxon>
        <taxon>Tracheophyta</taxon>
        <taxon>Spermatophyta</taxon>
        <taxon>Magnoliopsida</taxon>
        <taxon>eudicotyledons</taxon>
        <taxon>Gunneridae</taxon>
        <taxon>Pentapetalae</taxon>
        <taxon>asterids</taxon>
        <taxon>lamiids</taxon>
        <taxon>Boraginales</taxon>
        <taxon>Boraginaceae</taxon>
        <taxon>Boraginoideae</taxon>
        <taxon>Lithospermeae</taxon>
        <taxon>Lithospermum</taxon>
    </lineage>
</organism>
<proteinExistence type="predicted"/>
<dbReference type="PANTHER" id="PTHR11439">
    <property type="entry name" value="GAG-POL-RELATED RETROTRANSPOSON"/>
    <property type="match status" value="1"/>
</dbReference>
<evidence type="ECO:0000313" key="1">
    <source>
        <dbReference type="EMBL" id="GAA0159797.1"/>
    </source>
</evidence>
<dbReference type="PANTHER" id="PTHR11439:SF483">
    <property type="entry name" value="PEPTIDE SYNTHASE GLIP-LIKE, PUTATIVE (AFU_ORTHOLOGUE AFUA_3G12920)-RELATED"/>
    <property type="match status" value="1"/>
</dbReference>
<sequence>MQTPSQVHYGAAKRTLRYLQGTIDFGIWYKPTQASSLTGSIDDVKSTSGYAFTLGTEEKNADIFTKALPKPKFDMMRTLIGVTKRH</sequence>
<keyword evidence="2" id="KW-1185">Reference proteome</keyword>
<protein>
    <submittedName>
        <fullName evidence="1">Uncharacterized protein</fullName>
    </submittedName>
</protein>
<gene>
    <name evidence="1" type="ORF">LIER_38926</name>
</gene>
<evidence type="ECO:0000313" key="2">
    <source>
        <dbReference type="Proteomes" id="UP001454036"/>
    </source>
</evidence>
<reference evidence="1 2" key="1">
    <citation type="submission" date="2024-01" db="EMBL/GenBank/DDBJ databases">
        <title>The complete chloroplast genome sequence of Lithospermum erythrorhizon: insights into the phylogenetic relationship among Boraginaceae species and the maternal lineages of purple gromwells.</title>
        <authorList>
            <person name="Okada T."/>
            <person name="Watanabe K."/>
        </authorList>
    </citation>
    <scope>NUCLEOTIDE SEQUENCE [LARGE SCALE GENOMIC DNA]</scope>
</reference>
<accession>A0AAV3Q9G7</accession>
<dbReference type="EMBL" id="BAABME010020233">
    <property type="protein sequence ID" value="GAA0159797.1"/>
    <property type="molecule type" value="Genomic_DNA"/>
</dbReference>
<dbReference type="AlphaFoldDB" id="A0AAV3Q9G7"/>
<dbReference type="Proteomes" id="UP001454036">
    <property type="component" value="Unassembled WGS sequence"/>
</dbReference>